<organism evidence="1 2">
    <name type="scientific">Natronincola peptidivorans</name>
    <dbReference type="NCBI Taxonomy" id="426128"/>
    <lineage>
        <taxon>Bacteria</taxon>
        <taxon>Bacillati</taxon>
        <taxon>Bacillota</taxon>
        <taxon>Clostridia</taxon>
        <taxon>Peptostreptococcales</taxon>
        <taxon>Natronincolaceae</taxon>
        <taxon>Natronincola</taxon>
    </lineage>
</organism>
<name>A0A1I0FDN8_9FIRM</name>
<dbReference type="Pfam" id="PF08890">
    <property type="entry name" value="Phage_TAC_5"/>
    <property type="match status" value="1"/>
</dbReference>
<accession>A0A1I0FDN8</accession>
<dbReference type="Proteomes" id="UP000199568">
    <property type="component" value="Unassembled WGS sequence"/>
</dbReference>
<sequence length="127" mass="13953">MSKKLTIKELLAQKEQLKNKKAKVVDLYIESLDAEIAVVTPSTSIILEAQAEGERDAVRADTYLIFNSVKEPNLKDVELQKAYGCVEPLDIVEKIFLPGEISSIASEIMKLAGYGSVVSRAGKEVKN</sequence>
<dbReference type="AlphaFoldDB" id="A0A1I0FDN8"/>
<dbReference type="OrthoDB" id="1807498at2"/>
<dbReference type="InterPro" id="IPR038559">
    <property type="entry name" value="XkdN-like_sf"/>
</dbReference>
<keyword evidence="2" id="KW-1185">Reference proteome</keyword>
<dbReference type="EMBL" id="FOHU01000014">
    <property type="protein sequence ID" value="SET55465.1"/>
    <property type="molecule type" value="Genomic_DNA"/>
</dbReference>
<dbReference type="Gene3D" id="3.30.2220.30">
    <property type="match status" value="1"/>
</dbReference>
<gene>
    <name evidence="1" type="ORF">SAMN05660297_02744</name>
</gene>
<dbReference type="RefSeq" id="WP_090445203.1">
    <property type="nucleotide sequence ID" value="NZ_FOHU01000014.1"/>
</dbReference>
<evidence type="ECO:0000313" key="1">
    <source>
        <dbReference type="EMBL" id="SET55465.1"/>
    </source>
</evidence>
<protein>
    <submittedName>
        <fullName evidence="1">Phage XkdN-like tail assembly chaperone protein, TAC</fullName>
    </submittedName>
</protein>
<evidence type="ECO:0000313" key="2">
    <source>
        <dbReference type="Proteomes" id="UP000199568"/>
    </source>
</evidence>
<dbReference type="STRING" id="426128.SAMN05660297_02744"/>
<proteinExistence type="predicted"/>
<reference evidence="1 2" key="1">
    <citation type="submission" date="2016-10" db="EMBL/GenBank/DDBJ databases">
        <authorList>
            <person name="de Groot N.N."/>
        </authorList>
    </citation>
    <scope>NUCLEOTIDE SEQUENCE [LARGE SCALE GENOMIC DNA]</scope>
    <source>
        <strain evidence="1 2">DSM 18979</strain>
    </source>
</reference>
<dbReference type="InterPro" id="IPR014986">
    <property type="entry name" value="XkdN-like"/>
</dbReference>